<organism evidence="4 5">
    <name type="scientific">Leeuwenhoekiella marinoflava</name>
    <dbReference type="NCBI Taxonomy" id="988"/>
    <lineage>
        <taxon>Bacteria</taxon>
        <taxon>Pseudomonadati</taxon>
        <taxon>Bacteroidota</taxon>
        <taxon>Flavobacteriia</taxon>
        <taxon>Flavobacteriales</taxon>
        <taxon>Flavobacteriaceae</taxon>
        <taxon>Leeuwenhoekiella</taxon>
    </lineage>
</organism>
<dbReference type="Proteomes" id="UP000290608">
    <property type="component" value="Unassembled WGS sequence"/>
</dbReference>
<dbReference type="Pfam" id="PF04231">
    <property type="entry name" value="Endonuclease_1"/>
    <property type="match status" value="1"/>
</dbReference>
<dbReference type="PANTHER" id="PTHR33607:SF2">
    <property type="entry name" value="ENDONUCLEASE-1"/>
    <property type="match status" value="1"/>
</dbReference>
<comment type="similarity">
    <text evidence="1">Belongs to the EndA/NucM nuclease family.</text>
</comment>
<reference evidence="4 5" key="1">
    <citation type="submission" date="2018-07" db="EMBL/GenBank/DDBJ databases">
        <title>Leeuwenhoekiella genomics.</title>
        <authorList>
            <person name="Tahon G."/>
            <person name="Willems A."/>
        </authorList>
    </citation>
    <scope>NUCLEOTIDE SEQUENCE [LARGE SCALE GENOMIC DNA]</scope>
    <source>
        <strain evidence="4 5">LMG 1345</strain>
    </source>
</reference>
<dbReference type="PANTHER" id="PTHR33607">
    <property type="entry name" value="ENDONUCLEASE-1"/>
    <property type="match status" value="1"/>
</dbReference>
<sequence length="549" mass="61373">MKNFTLRSKRFLNIAFAILLWSCSGDDTTVTPDTEPEVDKPVAKDDSYTVTENEELILIDLLDNDTIFDFGRVASIDTETSKGGVVVDNRDGTFTYTPPSNFTGEDTFSYRLCDSSLPANCSTATVTITVNALAVLVQDDAYEVVEHNSLKITSYLDNDQLPLNYTVTELGLENSKGTAVLNEDGSITYTAPNGFDGEDSFTYTICDNEETPVCSTATITMTVIDEGTPVARNVDYVYEQNNEVIIIDSFTDNDDLIDDAIVTEISYSGSGSAVLNEDGTITYSSANNFFGEETITYSLCDDDEIPSCVSAVITITWIEEATVEIPTSLKYYYGEIAFSTDKDANYTIISTITEGKHTTYLDYGQRHDYLYDVDQDLSNSDNVILLYSGESRDSREYQSGNNTHSPQTFNTEHVYPQSLFDREPVKRGDLHHLRVADIEINSLRSNYPFADGSGEYELISGNSFYPGDEWKGDVARMILYLNVRYELSVDLVGNLDLFLKWNREDPVSDFERQRNEAIEDAQGNRNPFIDNPYLATLIWGGTPAENTWE</sequence>
<dbReference type="Gene3D" id="2.60.40.2810">
    <property type="match status" value="1"/>
</dbReference>
<protein>
    <submittedName>
        <fullName evidence="4">Endonuclease I</fullName>
    </submittedName>
</protein>
<comment type="caution">
    <text evidence="4">The sequence shown here is derived from an EMBL/GenBank/DDBJ whole genome shotgun (WGS) entry which is preliminary data.</text>
</comment>
<gene>
    <name evidence="4" type="ORF">DSL99_259</name>
</gene>
<evidence type="ECO:0000256" key="2">
    <source>
        <dbReference type="ARBA" id="ARBA00022722"/>
    </source>
</evidence>
<dbReference type="Gene3D" id="2.60.40.3440">
    <property type="match status" value="2"/>
</dbReference>
<dbReference type="STRING" id="1122159.SAMN02745246_00317"/>
<dbReference type="SUPFAM" id="SSF54060">
    <property type="entry name" value="His-Me finger endonucleases"/>
    <property type="match status" value="1"/>
</dbReference>
<keyword evidence="2" id="KW-0540">Nuclease</keyword>
<dbReference type="EMBL" id="QOVL01000001">
    <property type="protein sequence ID" value="RXG33163.1"/>
    <property type="molecule type" value="Genomic_DNA"/>
</dbReference>
<evidence type="ECO:0000256" key="1">
    <source>
        <dbReference type="ARBA" id="ARBA00006429"/>
    </source>
</evidence>
<dbReference type="Pfam" id="PF17963">
    <property type="entry name" value="Big_9"/>
    <property type="match status" value="3"/>
</dbReference>
<proteinExistence type="inferred from homology"/>
<dbReference type="RefSeq" id="WP_073096127.1">
    <property type="nucleotide sequence ID" value="NZ_QOVL01000001.1"/>
</dbReference>
<dbReference type="NCBIfam" id="NF012211">
    <property type="entry name" value="tand_rpt_95"/>
    <property type="match status" value="3"/>
</dbReference>
<dbReference type="GO" id="GO:0004519">
    <property type="term" value="F:endonuclease activity"/>
    <property type="evidence" value="ECO:0007669"/>
    <property type="project" value="UniProtKB-KW"/>
</dbReference>
<keyword evidence="4" id="KW-0255">Endonuclease</keyword>
<name>A0A4Q0PRG4_9FLAO</name>
<dbReference type="InterPro" id="IPR007346">
    <property type="entry name" value="Endonuclease-I"/>
</dbReference>
<evidence type="ECO:0000313" key="4">
    <source>
        <dbReference type="EMBL" id="RXG33163.1"/>
    </source>
</evidence>
<dbReference type="AlphaFoldDB" id="A0A4Q0PRG4"/>
<dbReference type="GO" id="GO:0016787">
    <property type="term" value="F:hydrolase activity"/>
    <property type="evidence" value="ECO:0007669"/>
    <property type="project" value="UniProtKB-KW"/>
</dbReference>
<keyword evidence="3" id="KW-0378">Hydrolase</keyword>
<dbReference type="InterPro" id="IPR044925">
    <property type="entry name" value="His-Me_finger_sf"/>
</dbReference>
<evidence type="ECO:0000313" key="5">
    <source>
        <dbReference type="Proteomes" id="UP000290608"/>
    </source>
</evidence>
<accession>A0A4Q0PRG4</accession>
<evidence type="ECO:0000256" key="3">
    <source>
        <dbReference type="ARBA" id="ARBA00022801"/>
    </source>
</evidence>